<gene>
    <name evidence="2" type="ORF">GWP43_09090</name>
</gene>
<dbReference type="PANTHER" id="PTHR38659:SF1">
    <property type="entry name" value="METAL DEPENDENT PHOSPHOHYDROLASE"/>
    <property type="match status" value="1"/>
</dbReference>
<feature type="domain" description="HD/PDEase" evidence="1">
    <location>
        <begin position="17"/>
        <end position="129"/>
    </location>
</feature>
<evidence type="ECO:0000313" key="2">
    <source>
        <dbReference type="EMBL" id="QHX43569.1"/>
    </source>
</evidence>
<evidence type="ECO:0000259" key="1">
    <source>
        <dbReference type="SMART" id="SM00471"/>
    </source>
</evidence>
<name>A0A6P1Y2L5_9SPIR</name>
<dbReference type="AlphaFoldDB" id="A0A6P1Y2L5"/>
<evidence type="ECO:0000313" key="3">
    <source>
        <dbReference type="Proteomes" id="UP000464374"/>
    </source>
</evidence>
<dbReference type="PANTHER" id="PTHR38659">
    <property type="entry name" value="METAL-DEPENDENT PHOSPHOHYDROLASE"/>
    <property type="match status" value="1"/>
</dbReference>
<protein>
    <submittedName>
        <fullName evidence="2">HD domain-containing protein</fullName>
    </submittedName>
</protein>
<dbReference type="SMART" id="SM00471">
    <property type="entry name" value="HDc"/>
    <property type="match status" value="1"/>
</dbReference>
<dbReference type="InterPro" id="IPR006674">
    <property type="entry name" value="HD_domain"/>
</dbReference>
<dbReference type="Gene3D" id="1.10.3210.10">
    <property type="entry name" value="Hypothetical protein af1432"/>
    <property type="match status" value="1"/>
</dbReference>
<dbReference type="CDD" id="cd00077">
    <property type="entry name" value="HDc"/>
    <property type="match status" value="1"/>
</dbReference>
<dbReference type="SUPFAM" id="SSF109604">
    <property type="entry name" value="HD-domain/PDEase-like"/>
    <property type="match status" value="1"/>
</dbReference>
<reference evidence="2 3" key="1">
    <citation type="submission" date="2020-01" db="EMBL/GenBank/DDBJ databases">
        <title>Complete genome sequence of a human oral phylogroup 1 Treponema sp. strain ATCC 700766, originally isolated from periodontitis dental plaque.</title>
        <authorList>
            <person name="Chan Y."/>
            <person name="Huo Y.-B."/>
            <person name="Yu X.-L."/>
            <person name="Zeng H."/>
            <person name="Leung W.-K."/>
            <person name="Watt R.M."/>
        </authorList>
    </citation>
    <scope>NUCLEOTIDE SEQUENCE [LARGE SCALE GENOMIC DNA]</scope>
    <source>
        <strain evidence="2 3">OMZ 804</strain>
    </source>
</reference>
<accession>A0A6P1Y2L5</accession>
<dbReference type="RefSeq" id="WP_162663884.1">
    <property type="nucleotide sequence ID" value="NZ_CP048020.1"/>
</dbReference>
<dbReference type="EMBL" id="CP048020">
    <property type="protein sequence ID" value="QHX43569.1"/>
    <property type="molecule type" value="Genomic_DNA"/>
</dbReference>
<organism evidence="2 3">
    <name type="scientific">Treponema vincentii</name>
    <dbReference type="NCBI Taxonomy" id="69710"/>
    <lineage>
        <taxon>Bacteria</taxon>
        <taxon>Pseudomonadati</taxon>
        <taxon>Spirochaetota</taxon>
        <taxon>Spirochaetia</taxon>
        <taxon>Spirochaetales</taxon>
        <taxon>Treponemataceae</taxon>
        <taxon>Treponema</taxon>
    </lineage>
</organism>
<proteinExistence type="predicted"/>
<sequence length="189" mass="20663">MNIDRDTAIGLLNRYITTEHIMAHSFAVEAVMRALAKRLDPADEELWGISGLLHDLDMDVSNWQEHPERHGPVTVELLKEHNFGCEEMYNAIIAHNPDTGAVPKTLFEKALFAADPITGFITAVTLVYPDKKIASVKVKSIVKKMKATGFAAGADRGAMMSIENIGIPFPEFAELALTAMCGIADQLGL</sequence>
<dbReference type="Proteomes" id="UP000464374">
    <property type="component" value="Chromosome"/>
</dbReference>
<dbReference type="Pfam" id="PF01966">
    <property type="entry name" value="HD"/>
    <property type="match status" value="1"/>
</dbReference>
<dbReference type="InterPro" id="IPR003607">
    <property type="entry name" value="HD/PDEase_dom"/>
</dbReference>
<dbReference type="KEGG" id="trz:GWP43_09090"/>